<name>K1L3J3_CECL9</name>
<dbReference type="AlphaFoldDB" id="K1L3J3"/>
<keyword evidence="3" id="KW-1185">Reference proteome</keyword>
<sequence length="172" mass="18997">MSALSEPQAGEYNPYYESYVSFVKGKNIADVLRNQIDDVRQAFGQLGEEGSQKAYAAGKWTGKELLGHITDTDRIMAYRALCIARGEQAALPGYDENAYASNGFFNGLSLGSLLDEFEASRYALLALLKNLPEATHTIKGNANNSPVSVRALFYIIAGHTEHHLNILKTRYF</sequence>
<feature type="domain" description="DinB-like" evidence="1">
    <location>
        <begin position="34"/>
        <end position="166"/>
    </location>
</feature>
<dbReference type="InterPro" id="IPR024775">
    <property type="entry name" value="DinB-like"/>
</dbReference>
<dbReference type="OrthoDB" id="9793216at2"/>
<evidence type="ECO:0000313" key="3">
    <source>
        <dbReference type="Proteomes" id="UP000004478"/>
    </source>
</evidence>
<dbReference type="SUPFAM" id="SSF109854">
    <property type="entry name" value="DinB/YfiT-like putative metalloenzymes"/>
    <property type="match status" value="1"/>
</dbReference>
<proteinExistence type="predicted"/>
<dbReference type="InterPro" id="IPR034660">
    <property type="entry name" value="DinB/YfiT-like"/>
</dbReference>
<reference evidence="2 3" key="1">
    <citation type="journal article" date="2012" name="J. Bacteriol.">
        <title>Draft Genome Sequence of Cecembia lonarensis Strain LW9T, Isolated from Lonar Lake, a Haloalkaline Lake in India.</title>
        <authorList>
            <person name="Shivaji S."/>
            <person name="Ara S."/>
            <person name="Singh A."/>
            <person name="Pinnaka A.K."/>
        </authorList>
    </citation>
    <scope>NUCLEOTIDE SEQUENCE [LARGE SCALE GENOMIC DNA]</scope>
    <source>
        <strain evidence="2 3">LW9</strain>
    </source>
</reference>
<accession>K1L3J3</accession>
<dbReference type="Proteomes" id="UP000004478">
    <property type="component" value="Unassembled WGS sequence"/>
</dbReference>
<organism evidence="2 3">
    <name type="scientific">Cecembia lonarensis (strain CCUG 58316 / KCTC 22772 / LW9)</name>
    <dbReference type="NCBI Taxonomy" id="1225176"/>
    <lineage>
        <taxon>Bacteria</taxon>
        <taxon>Pseudomonadati</taxon>
        <taxon>Bacteroidota</taxon>
        <taxon>Cytophagia</taxon>
        <taxon>Cytophagales</taxon>
        <taxon>Cyclobacteriaceae</taxon>
        <taxon>Cecembia</taxon>
    </lineage>
</organism>
<dbReference type="EMBL" id="AMGM01000026">
    <property type="protein sequence ID" value="EKB49396.1"/>
    <property type="molecule type" value="Genomic_DNA"/>
</dbReference>
<dbReference type="Pfam" id="PF12867">
    <property type="entry name" value="DinB_2"/>
    <property type="match status" value="1"/>
</dbReference>
<evidence type="ECO:0000313" key="2">
    <source>
        <dbReference type="EMBL" id="EKB49396.1"/>
    </source>
</evidence>
<dbReference type="RefSeq" id="WP_009184995.1">
    <property type="nucleotide sequence ID" value="NZ_AMGM01000026.1"/>
</dbReference>
<gene>
    <name evidence="2" type="ORF">B879_01965</name>
</gene>
<evidence type="ECO:0000259" key="1">
    <source>
        <dbReference type="Pfam" id="PF12867"/>
    </source>
</evidence>
<dbReference type="Gene3D" id="1.20.120.450">
    <property type="entry name" value="dinb family like domain"/>
    <property type="match status" value="1"/>
</dbReference>
<protein>
    <submittedName>
        <fullName evidence="2">DinB superfamily protein</fullName>
    </submittedName>
</protein>
<comment type="caution">
    <text evidence="2">The sequence shown here is derived from an EMBL/GenBank/DDBJ whole genome shotgun (WGS) entry which is preliminary data.</text>
</comment>